<dbReference type="Proteomes" id="UP000033684">
    <property type="component" value="Unassembled WGS sequence"/>
</dbReference>
<evidence type="ECO:0000313" key="2">
    <source>
        <dbReference type="Proteomes" id="UP000033684"/>
    </source>
</evidence>
<name>A0A0F3II48_9GAMM</name>
<keyword evidence="2" id="KW-1185">Reference proteome</keyword>
<dbReference type="EMBL" id="LAJX01000125">
    <property type="protein sequence ID" value="KJV06218.1"/>
    <property type="molecule type" value="Genomic_DNA"/>
</dbReference>
<reference evidence="1 2" key="2">
    <citation type="journal article" date="2016" name="Microb. Ecol.">
        <title>Genome Characteristics of a Novel Type I Methanotroph (Sn10-6) Isolated from a Flooded Indian Rice Field.</title>
        <authorList>
            <person name="Rahalkar M.C."/>
            <person name="Pandit P.S."/>
            <person name="Dhakephalkar P.K."/>
            <person name="Pore S."/>
            <person name="Arora P."/>
            <person name="Kapse N."/>
        </authorList>
    </citation>
    <scope>NUCLEOTIDE SEQUENCE [LARGE SCALE GENOMIC DNA]</scope>
    <source>
        <strain evidence="1 2">Sn10-6</strain>
    </source>
</reference>
<protein>
    <submittedName>
        <fullName evidence="1">Uncharacterized protein</fullName>
    </submittedName>
</protein>
<proteinExistence type="predicted"/>
<comment type="caution">
    <text evidence="1">The sequence shown here is derived from an EMBL/GenBank/DDBJ whole genome shotgun (WGS) entry which is preliminary data.</text>
</comment>
<reference evidence="2" key="1">
    <citation type="submission" date="2015-03" db="EMBL/GenBank/DDBJ databases">
        <title>Draft genome sequence of a novel methanotroph (Sn10-6) isolated from flooded ricefield rhizosphere in India.</title>
        <authorList>
            <person name="Pandit P.S."/>
            <person name="Pore S.D."/>
            <person name="Arora P."/>
            <person name="Kapse N.G."/>
            <person name="Dhakephalkar P.K."/>
            <person name="Rahalkar M.C."/>
        </authorList>
    </citation>
    <scope>NUCLEOTIDE SEQUENCE [LARGE SCALE GENOMIC DNA]</scope>
    <source>
        <strain evidence="2">Sn10-6</strain>
    </source>
</reference>
<organism evidence="1 2">
    <name type="scientific">Methylocucumis oryzae</name>
    <dbReference type="NCBI Taxonomy" id="1632867"/>
    <lineage>
        <taxon>Bacteria</taxon>
        <taxon>Pseudomonadati</taxon>
        <taxon>Pseudomonadota</taxon>
        <taxon>Gammaproteobacteria</taxon>
        <taxon>Methylococcales</taxon>
        <taxon>Methylococcaceae</taxon>
        <taxon>Methylocucumis</taxon>
    </lineage>
</organism>
<sequence length="59" mass="6617">MRAFTVLSPNFMVCRLQTLNGTTEPELKITDVRKLSATTETDSYLAHHIKRIAVGKSPQ</sequence>
<dbReference type="AlphaFoldDB" id="A0A0F3II48"/>
<gene>
    <name evidence="1" type="ORF">VZ94_12770</name>
</gene>
<evidence type="ECO:0000313" key="1">
    <source>
        <dbReference type="EMBL" id="KJV06218.1"/>
    </source>
</evidence>
<accession>A0A0F3II48</accession>